<feature type="binding site" evidence="6">
    <location>
        <position position="79"/>
    </location>
    <ligand>
        <name>[4Fe-4S] cluster</name>
        <dbReference type="ChEBI" id="CHEBI:49883"/>
        <label>2</label>
    </ligand>
</feature>
<evidence type="ECO:0000256" key="3">
    <source>
        <dbReference type="ARBA" id="ARBA00022737"/>
    </source>
</evidence>
<dbReference type="PROSITE" id="PS00198">
    <property type="entry name" value="4FE4S_FER_1"/>
    <property type="match status" value="1"/>
</dbReference>
<dbReference type="AlphaFoldDB" id="A0A7C9NQD7"/>
<keyword evidence="3 6" id="KW-0677">Repeat</keyword>
<dbReference type="NCBIfam" id="TIGR00402">
    <property type="entry name" value="napF"/>
    <property type="match status" value="1"/>
</dbReference>
<accession>A0A7C9NQD7</accession>
<dbReference type="CDD" id="cd10564">
    <property type="entry name" value="NapF_like"/>
    <property type="match status" value="1"/>
</dbReference>
<evidence type="ECO:0000256" key="4">
    <source>
        <dbReference type="ARBA" id="ARBA00023004"/>
    </source>
</evidence>
<comment type="similarity">
    <text evidence="6">Belongs to the NapF family.</text>
</comment>
<protein>
    <recommendedName>
        <fullName evidence="6">Ferredoxin-type protein NapF</fullName>
    </recommendedName>
</protein>
<dbReference type="GO" id="GO:0046872">
    <property type="term" value="F:metal ion binding"/>
    <property type="evidence" value="ECO:0007669"/>
    <property type="project" value="UniProtKB-KW"/>
</dbReference>
<evidence type="ECO:0000313" key="8">
    <source>
        <dbReference type="EMBL" id="NDL70127.1"/>
    </source>
</evidence>
<gene>
    <name evidence="6 8" type="primary">napF</name>
    <name evidence="8" type="ORF">GPL32_06335</name>
</gene>
<dbReference type="InterPro" id="IPR004496">
    <property type="entry name" value="NapF"/>
</dbReference>
<feature type="binding site" evidence="6">
    <location>
        <position position="150"/>
    </location>
    <ligand>
        <name>[4Fe-4S] cluster</name>
        <dbReference type="ChEBI" id="CHEBI:49883"/>
        <label>3</label>
    </ligand>
</feature>
<feature type="binding site" evidence="6">
    <location>
        <position position="75"/>
    </location>
    <ligand>
        <name>[4Fe-4S] cluster</name>
        <dbReference type="ChEBI" id="CHEBI:49883"/>
        <label>2</label>
    </ligand>
</feature>
<keyword evidence="2 6" id="KW-0479">Metal-binding</keyword>
<feature type="binding site" evidence="6">
    <location>
        <position position="40"/>
    </location>
    <ligand>
        <name>[4Fe-4S] cluster</name>
        <dbReference type="ChEBI" id="CHEBI:49883"/>
        <label>1</label>
    </ligand>
</feature>
<dbReference type="Proteomes" id="UP000480312">
    <property type="component" value="Unassembled WGS sequence"/>
</dbReference>
<keyword evidence="6" id="KW-0963">Cytoplasm</keyword>
<dbReference type="InterPro" id="IPR017900">
    <property type="entry name" value="4Fe4S_Fe_S_CS"/>
</dbReference>
<dbReference type="Pfam" id="PF12838">
    <property type="entry name" value="Fer4_7"/>
    <property type="match status" value="2"/>
</dbReference>
<feature type="binding site" evidence="6">
    <location>
        <position position="154"/>
    </location>
    <ligand>
        <name>[4Fe-4S] cluster</name>
        <dbReference type="ChEBI" id="CHEBI:49883"/>
        <label>3</label>
    </ligand>
</feature>
<feature type="binding site" evidence="6">
    <location>
        <position position="47"/>
    </location>
    <ligand>
        <name>[4Fe-4S] cluster</name>
        <dbReference type="ChEBI" id="CHEBI:49883"/>
        <label>1</label>
    </ligand>
</feature>
<proteinExistence type="inferred from homology"/>
<name>A0A7C9NQD7_9GAMM</name>
<keyword evidence="4 6" id="KW-0408">Iron</keyword>
<feature type="domain" description="4Fe-4S ferredoxin-type" evidence="7">
    <location>
        <begin position="135"/>
        <end position="164"/>
    </location>
</feature>
<comment type="function">
    <text evidence="6">Could be involved in the maturation of NapA, the catalytic subunit of the periplasmic nitrate reductase, before its export into the periplasm.</text>
</comment>
<dbReference type="SUPFAM" id="SSF54862">
    <property type="entry name" value="4Fe-4S ferredoxins"/>
    <property type="match status" value="1"/>
</dbReference>
<feature type="binding site" evidence="6">
    <location>
        <position position="43"/>
    </location>
    <ligand>
        <name>[4Fe-4S] cluster</name>
        <dbReference type="ChEBI" id="CHEBI:49883"/>
        <label>1</label>
    </ligand>
</feature>
<dbReference type="GO" id="GO:0005737">
    <property type="term" value="C:cytoplasm"/>
    <property type="evidence" value="ECO:0007669"/>
    <property type="project" value="UniProtKB-SubCell"/>
</dbReference>
<dbReference type="InterPro" id="IPR017896">
    <property type="entry name" value="4Fe4S_Fe-S-bd"/>
</dbReference>
<dbReference type="PANTHER" id="PTHR43687:SF1">
    <property type="entry name" value="FERREDOXIN III"/>
    <property type="match status" value="1"/>
</dbReference>
<feature type="binding site" evidence="6">
    <location>
        <position position="147"/>
    </location>
    <ligand>
        <name>[4Fe-4S] cluster</name>
        <dbReference type="ChEBI" id="CHEBI:49883"/>
        <label>3</label>
    </ligand>
</feature>
<feature type="domain" description="4Fe-4S ferredoxin-type" evidence="7">
    <location>
        <begin position="28"/>
        <end position="57"/>
    </location>
</feature>
<evidence type="ECO:0000256" key="5">
    <source>
        <dbReference type="ARBA" id="ARBA00023014"/>
    </source>
</evidence>
<feature type="binding site" evidence="6">
    <location>
        <position position="72"/>
    </location>
    <ligand>
        <name>[4Fe-4S] cluster</name>
        <dbReference type="ChEBI" id="CHEBI:49883"/>
        <label>2</label>
    </ligand>
</feature>
<evidence type="ECO:0000256" key="1">
    <source>
        <dbReference type="ARBA" id="ARBA00022485"/>
    </source>
</evidence>
<dbReference type="InterPro" id="IPR050572">
    <property type="entry name" value="Fe-S_Ferredoxin"/>
</dbReference>
<comment type="cofactor">
    <cofactor evidence="6">
        <name>[4Fe-4S] cluster</name>
        <dbReference type="ChEBI" id="CHEBI:49883"/>
    </cofactor>
</comment>
<dbReference type="PANTHER" id="PTHR43687">
    <property type="entry name" value="ADENYLYLSULFATE REDUCTASE, BETA SUBUNIT"/>
    <property type="match status" value="1"/>
</dbReference>
<evidence type="ECO:0000256" key="6">
    <source>
        <dbReference type="HAMAP-Rule" id="MF_02201"/>
    </source>
</evidence>
<reference evidence="8 9" key="1">
    <citation type="submission" date="2020-01" db="EMBL/GenBank/DDBJ databases">
        <title>Whole genome sequencing of Halomonas alkaliphila strain LS44.</title>
        <authorList>
            <person name="Kumar S."/>
            <person name="Paul D."/>
            <person name="Shouche Y."/>
            <person name="Suryavanshi M.V."/>
        </authorList>
    </citation>
    <scope>NUCLEOTIDE SEQUENCE [LARGE SCALE GENOMIC DNA]</scope>
    <source>
        <strain evidence="8 9">LS44</strain>
    </source>
</reference>
<dbReference type="Gene3D" id="3.30.70.20">
    <property type="match status" value="2"/>
</dbReference>
<feature type="binding site" evidence="6">
    <location>
        <position position="37"/>
    </location>
    <ligand>
        <name>[4Fe-4S] cluster</name>
        <dbReference type="ChEBI" id="CHEBI:49883"/>
        <label>1</label>
    </ligand>
</feature>
<comment type="caution">
    <text evidence="8">The sequence shown here is derived from an EMBL/GenBank/DDBJ whole genome shotgun (WGS) entry which is preliminary data.</text>
</comment>
<dbReference type="RefSeq" id="WP_162218029.1">
    <property type="nucleotide sequence ID" value="NZ_JAAEHK010000006.1"/>
</dbReference>
<organism evidence="8 9">
    <name type="scientific">Vreelandella alkaliphila</name>
    <dbReference type="NCBI Taxonomy" id="272774"/>
    <lineage>
        <taxon>Bacteria</taxon>
        <taxon>Pseudomonadati</taxon>
        <taxon>Pseudomonadota</taxon>
        <taxon>Gammaproteobacteria</taxon>
        <taxon>Oceanospirillales</taxon>
        <taxon>Halomonadaceae</taxon>
        <taxon>Vreelandella</taxon>
    </lineage>
</organism>
<keyword evidence="1 6" id="KW-0004">4Fe-4S</keyword>
<dbReference type="HAMAP" id="MF_02201">
    <property type="entry name" value="NapF"/>
    <property type="match status" value="1"/>
</dbReference>
<evidence type="ECO:0000259" key="7">
    <source>
        <dbReference type="PROSITE" id="PS51379"/>
    </source>
</evidence>
<feature type="domain" description="4Fe-4S ferredoxin-type" evidence="7">
    <location>
        <begin position="60"/>
        <end position="89"/>
    </location>
</feature>
<sequence length="169" mass="18291">MTRTDNNNNRRNFFRRLSGRGDVRRPPWSSAAFLDRCSGCDACIDVCPEGILTRGGGGYPELSFAQEGCSLCGDCVTVCEPQAIQPLGSVSKAFPWQAEVQPHCLALASIHCQSCQDACEWNAIRFPLRPGGRPPQPDIDLERCTGCGACYAACPNQAISLLTKDTAHV</sequence>
<feature type="binding site" evidence="6">
    <location>
        <position position="69"/>
    </location>
    <ligand>
        <name>[4Fe-4S] cluster</name>
        <dbReference type="ChEBI" id="CHEBI:49883"/>
        <label>2</label>
    </ligand>
</feature>
<dbReference type="OrthoDB" id="9808559at2"/>
<dbReference type="GO" id="GO:0051539">
    <property type="term" value="F:4 iron, 4 sulfur cluster binding"/>
    <property type="evidence" value="ECO:0007669"/>
    <property type="project" value="UniProtKB-UniRule"/>
</dbReference>
<dbReference type="PROSITE" id="PS51379">
    <property type="entry name" value="4FE4S_FER_2"/>
    <property type="match status" value="3"/>
</dbReference>
<evidence type="ECO:0000256" key="2">
    <source>
        <dbReference type="ARBA" id="ARBA00022723"/>
    </source>
</evidence>
<feature type="binding site" evidence="6">
    <location>
        <position position="144"/>
    </location>
    <ligand>
        <name>[4Fe-4S] cluster</name>
        <dbReference type="ChEBI" id="CHEBI:49883"/>
        <label>3</label>
    </ligand>
</feature>
<keyword evidence="5 6" id="KW-0411">Iron-sulfur</keyword>
<comment type="subunit">
    <text evidence="6">Interacts with the cytoplasmic NapA precursor.</text>
</comment>
<comment type="subcellular location">
    <subcellularLocation>
        <location evidence="6">Cytoplasm</location>
    </subcellularLocation>
</comment>
<dbReference type="EMBL" id="JAAEHK010000006">
    <property type="protein sequence ID" value="NDL70127.1"/>
    <property type="molecule type" value="Genomic_DNA"/>
</dbReference>
<evidence type="ECO:0000313" key="9">
    <source>
        <dbReference type="Proteomes" id="UP000480312"/>
    </source>
</evidence>